<feature type="region of interest" description="Disordered" evidence="1">
    <location>
        <begin position="53"/>
        <end position="72"/>
    </location>
</feature>
<protein>
    <submittedName>
        <fullName evidence="2">Uncharacterized protein</fullName>
    </submittedName>
</protein>
<comment type="caution">
    <text evidence="2">The sequence shown here is derived from an EMBL/GenBank/DDBJ whole genome shotgun (WGS) entry which is preliminary data.</text>
</comment>
<evidence type="ECO:0000256" key="1">
    <source>
        <dbReference type="SAM" id="MobiDB-lite"/>
    </source>
</evidence>
<proteinExistence type="predicted"/>
<dbReference type="EMBL" id="MPUH01001047">
    <property type="protein sequence ID" value="OMJ70854.1"/>
    <property type="molecule type" value="Genomic_DNA"/>
</dbReference>
<evidence type="ECO:0000313" key="2">
    <source>
        <dbReference type="EMBL" id="OMJ70854.1"/>
    </source>
</evidence>
<organism evidence="2 3">
    <name type="scientific">Stentor coeruleus</name>
    <dbReference type="NCBI Taxonomy" id="5963"/>
    <lineage>
        <taxon>Eukaryota</taxon>
        <taxon>Sar</taxon>
        <taxon>Alveolata</taxon>
        <taxon>Ciliophora</taxon>
        <taxon>Postciliodesmatophora</taxon>
        <taxon>Heterotrichea</taxon>
        <taxon>Heterotrichida</taxon>
        <taxon>Stentoridae</taxon>
        <taxon>Stentor</taxon>
    </lineage>
</organism>
<dbReference type="Proteomes" id="UP000187209">
    <property type="component" value="Unassembled WGS sequence"/>
</dbReference>
<sequence>MEPIKVVYQKKTASPRQTMRKKTLRTASPVGIRDQSSKLFRIQVNTPTFYRPQAHHSVKLPPHHLTDDMKKPKKTRVSYLPHSTVYKKLNVRLTLHNLEFFQSIQKESRQGNRTQFRKTIDYTSQKAYSFNSSPLEAIGSSINITSGF</sequence>
<gene>
    <name evidence="2" type="ORF">SteCoe_31069</name>
</gene>
<dbReference type="AlphaFoldDB" id="A0A1R2B247"/>
<evidence type="ECO:0000313" key="3">
    <source>
        <dbReference type="Proteomes" id="UP000187209"/>
    </source>
</evidence>
<name>A0A1R2B247_9CILI</name>
<keyword evidence="3" id="KW-1185">Reference proteome</keyword>
<feature type="compositionally biased region" description="Basic residues" evidence="1">
    <location>
        <begin position="53"/>
        <end position="62"/>
    </location>
</feature>
<reference evidence="2 3" key="1">
    <citation type="submission" date="2016-11" db="EMBL/GenBank/DDBJ databases">
        <title>The macronuclear genome of Stentor coeruleus: a giant cell with tiny introns.</title>
        <authorList>
            <person name="Slabodnick M."/>
            <person name="Ruby J.G."/>
            <person name="Reiff S.B."/>
            <person name="Swart E.C."/>
            <person name="Gosai S."/>
            <person name="Prabakaran S."/>
            <person name="Witkowska E."/>
            <person name="Larue G.E."/>
            <person name="Fisher S."/>
            <person name="Freeman R.M."/>
            <person name="Gunawardena J."/>
            <person name="Chu W."/>
            <person name="Stover N.A."/>
            <person name="Gregory B.D."/>
            <person name="Nowacki M."/>
            <person name="Derisi J."/>
            <person name="Roy S.W."/>
            <person name="Marshall W.F."/>
            <person name="Sood P."/>
        </authorList>
    </citation>
    <scope>NUCLEOTIDE SEQUENCE [LARGE SCALE GENOMIC DNA]</scope>
    <source>
        <strain evidence="2">WM001</strain>
    </source>
</reference>
<accession>A0A1R2B247</accession>